<evidence type="ECO:0000313" key="5">
    <source>
        <dbReference type="Proteomes" id="UP000660708"/>
    </source>
</evidence>
<keyword evidence="2 3" id="KW-0175">Coiled coil</keyword>
<comment type="subcellular location">
    <subcellularLocation>
        <location evidence="1">Cell envelope</location>
    </subcellularLocation>
</comment>
<dbReference type="PANTHER" id="PTHR32347:SF23">
    <property type="entry name" value="BLL5650 PROTEIN"/>
    <property type="match status" value="1"/>
</dbReference>
<evidence type="ECO:0000313" key="4">
    <source>
        <dbReference type="EMBL" id="MBE0346993.1"/>
    </source>
</evidence>
<gene>
    <name evidence="4" type="ORF">PPEP_a3972</name>
</gene>
<accession>A0A8I0MX66</accession>
<dbReference type="InterPro" id="IPR050465">
    <property type="entry name" value="UPF0194_transport"/>
</dbReference>
<comment type="caution">
    <text evidence="4">The sequence shown here is derived from an EMBL/GenBank/DDBJ whole genome shotgun (WGS) entry which is preliminary data.</text>
</comment>
<proteinExistence type="predicted"/>
<dbReference type="PANTHER" id="PTHR32347">
    <property type="entry name" value="EFFLUX SYSTEM COMPONENT YKNX-RELATED"/>
    <property type="match status" value="1"/>
</dbReference>
<evidence type="ECO:0008006" key="6">
    <source>
        <dbReference type="Google" id="ProtNLM"/>
    </source>
</evidence>
<dbReference type="Gene3D" id="1.10.287.470">
    <property type="entry name" value="Helix hairpin bin"/>
    <property type="match status" value="1"/>
</dbReference>
<dbReference type="Gene3D" id="2.40.30.170">
    <property type="match status" value="1"/>
</dbReference>
<sequence length="393" mass="43216">MFVALSFLLSQEHNQLDANTITFAPIQKSSIQYSVSGYGKLRSKLSREITTTFSAQVSTVEYLAGTKVEPDTVIMRLINPELTQRLQRERLTLARQRASVDALKLSQQSELLTLQGQIALLHSECESAKLREQAERLLVKQGIVSELDHKRSVLTLEQLKTRVLLSEQQLTQMQALHIRSIEIERELLKEYELSHDIAKQAVEQLNVKAGIAGMLQAVNVSQGQAITPGQTLAVVGSERLLVADLLVPEREASEVVIGQPAMINTFVGKVAATVNRVVPVVQDGRIAIELALTGALPSNARPALNIEGKIFTARIQDALSIPQLPWLSPQSNSDLFVLDKQENVLIKKSFKFGKLAGNAIEILEGGSAGEQVVMSDMSAHQHLKKITITSLNR</sequence>
<organism evidence="4 5">
    <name type="scientific">Pseudoalteromonas peptidolytica F12-50-A1</name>
    <dbReference type="NCBI Taxonomy" id="1315280"/>
    <lineage>
        <taxon>Bacteria</taxon>
        <taxon>Pseudomonadati</taxon>
        <taxon>Pseudomonadota</taxon>
        <taxon>Gammaproteobacteria</taxon>
        <taxon>Alteromonadales</taxon>
        <taxon>Pseudoalteromonadaceae</taxon>
        <taxon>Pseudoalteromonas</taxon>
    </lineage>
</organism>
<protein>
    <recommendedName>
        <fullName evidence="6">RND efflux pump membrane fusion protein barrel-sandwich domain-containing protein</fullName>
    </recommendedName>
</protein>
<name>A0A8I0MX66_9GAMM</name>
<dbReference type="EMBL" id="AQHF01000025">
    <property type="protein sequence ID" value="MBE0346993.1"/>
    <property type="molecule type" value="Genomic_DNA"/>
</dbReference>
<evidence type="ECO:0000256" key="2">
    <source>
        <dbReference type="ARBA" id="ARBA00023054"/>
    </source>
</evidence>
<dbReference type="Gene3D" id="2.40.420.20">
    <property type="match status" value="1"/>
</dbReference>
<dbReference type="Proteomes" id="UP000660708">
    <property type="component" value="Unassembled WGS sequence"/>
</dbReference>
<evidence type="ECO:0000256" key="1">
    <source>
        <dbReference type="ARBA" id="ARBA00004196"/>
    </source>
</evidence>
<evidence type="ECO:0000256" key="3">
    <source>
        <dbReference type="SAM" id="Coils"/>
    </source>
</evidence>
<reference evidence="4 5" key="1">
    <citation type="submission" date="2015-06" db="EMBL/GenBank/DDBJ databases">
        <title>Genome sequence of Pseudoalteromonas peptidolytica.</title>
        <authorList>
            <person name="Xie B.-B."/>
            <person name="Rong J.-C."/>
            <person name="Qin Q.-L."/>
            <person name="Zhang Y.-Z."/>
        </authorList>
    </citation>
    <scope>NUCLEOTIDE SEQUENCE [LARGE SCALE GENOMIC DNA]</scope>
    <source>
        <strain evidence="4 5">F12-50-A1</strain>
    </source>
</reference>
<dbReference type="GO" id="GO:0030313">
    <property type="term" value="C:cell envelope"/>
    <property type="evidence" value="ECO:0007669"/>
    <property type="project" value="UniProtKB-SubCell"/>
</dbReference>
<dbReference type="AlphaFoldDB" id="A0A8I0MX66"/>
<feature type="coiled-coil region" evidence="3">
    <location>
        <begin position="156"/>
        <end position="208"/>
    </location>
</feature>
<dbReference type="Gene3D" id="2.40.50.100">
    <property type="match status" value="1"/>
</dbReference>
<keyword evidence="5" id="KW-1185">Reference proteome</keyword>